<comment type="caution">
    <text evidence="1">The sequence shown here is derived from an EMBL/GenBank/DDBJ whole genome shotgun (WGS) entry which is preliminary data.</text>
</comment>
<evidence type="ECO:0008006" key="3">
    <source>
        <dbReference type="Google" id="ProtNLM"/>
    </source>
</evidence>
<dbReference type="Proteomes" id="UP000316304">
    <property type="component" value="Unassembled WGS sequence"/>
</dbReference>
<sequence length="552" mass="59890" precursor="true">MRSQSSALVDFPDQCDGGVIYEQIVRREELQKCRDSPRNGHNLIVSRYWAAYNYDSLRRPASRSCPLPPIVKRADLMMHSQSMHLRRRMMLLGSWFGFFSLLLSSAATQAEDSGGAPHAALRPLSLATFDIDATPPLGSMMAYDRVQGLGELGLRCRGVVILGVGEPIVLCAVDWIGIGNQSHDVFREQIAKAAGTTPSRVAVHTLHQHDAPRCDFGAESLLNQVGVSDLGAYDGTYAREMLGRLGAAIQQAIPNAKPITHAGFGTADVKKVASNRRIQDESGQVVSTRYTATRNAKLRALPEGIIDAQLSSLSFWNNDTPLAVLSYYACHPQSYYRTGIPSPDFPGIARFIRSQDAPGPLYLHFNGAGGNIGAGKYNDGSKANRLILAQRVADAMRESFENTSKFKITADEIAWTTVGVAMPVATHLDRETLTQGLSQPGGGHPNKLAWLLRCEMGHTVELGCLAVGDTRVLHMPGELFVEYQLAAKAMRPDLKVAMAAYGDYGPGYIGTAEAYGQGGYETSERASNVASQVETVLMTGIKTLLEKTESSK</sequence>
<protein>
    <recommendedName>
        <fullName evidence="3">Neutral/alkaline non-lysosomal ceramidase</fullName>
    </recommendedName>
</protein>
<proteinExistence type="predicted"/>
<reference evidence="1 2" key="1">
    <citation type="submission" date="2019-02" db="EMBL/GenBank/DDBJ databases">
        <title>Deep-cultivation of Planctomycetes and their phenomic and genomic characterization uncovers novel biology.</title>
        <authorList>
            <person name="Wiegand S."/>
            <person name="Jogler M."/>
            <person name="Boedeker C."/>
            <person name="Pinto D."/>
            <person name="Vollmers J."/>
            <person name="Rivas-Marin E."/>
            <person name="Kohn T."/>
            <person name="Peeters S.H."/>
            <person name="Heuer A."/>
            <person name="Rast P."/>
            <person name="Oberbeckmann S."/>
            <person name="Bunk B."/>
            <person name="Jeske O."/>
            <person name="Meyerdierks A."/>
            <person name="Storesund J.E."/>
            <person name="Kallscheuer N."/>
            <person name="Luecker S."/>
            <person name="Lage O.M."/>
            <person name="Pohl T."/>
            <person name="Merkel B.J."/>
            <person name="Hornburger P."/>
            <person name="Mueller R.-W."/>
            <person name="Bruemmer F."/>
            <person name="Labrenz M."/>
            <person name="Spormann A.M."/>
            <person name="Op Den Camp H."/>
            <person name="Overmann J."/>
            <person name="Amann R."/>
            <person name="Jetten M.S.M."/>
            <person name="Mascher T."/>
            <person name="Medema M.H."/>
            <person name="Devos D.P."/>
            <person name="Kaster A.-K."/>
            <person name="Ovreas L."/>
            <person name="Rohde M."/>
            <person name="Galperin M.Y."/>
            <person name="Jogler C."/>
        </authorList>
    </citation>
    <scope>NUCLEOTIDE SEQUENCE [LARGE SCALE GENOMIC DNA]</scope>
    <source>
        <strain evidence="1 2">Pla52o</strain>
    </source>
</reference>
<organism evidence="1 2">
    <name type="scientific">Novipirellula galeiformis</name>
    <dbReference type="NCBI Taxonomy" id="2528004"/>
    <lineage>
        <taxon>Bacteria</taxon>
        <taxon>Pseudomonadati</taxon>
        <taxon>Planctomycetota</taxon>
        <taxon>Planctomycetia</taxon>
        <taxon>Pirellulales</taxon>
        <taxon>Pirellulaceae</taxon>
        <taxon>Novipirellula</taxon>
    </lineage>
</organism>
<evidence type="ECO:0000313" key="1">
    <source>
        <dbReference type="EMBL" id="TWU26262.1"/>
    </source>
</evidence>
<gene>
    <name evidence="1" type="ORF">Pla52o_01150</name>
</gene>
<dbReference type="AlphaFoldDB" id="A0A5C6CP85"/>
<keyword evidence="2" id="KW-1185">Reference proteome</keyword>
<evidence type="ECO:0000313" key="2">
    <source>
        <dbReference type="Proteomes" id="UP000316304"/>
    </source>
</evidence>
<accession>A0A5C6CP85</accession>
<dbReference type="EMBL" id="SJPT01000001">
    <property type="protein sequence ID" value="TWU26262.1"/>
    <property type="molecule type" value="Genomic_DNA"/>
</dbReference>
<name>A0A5C6CP85_9BACT</name>